<keyword evidence="3 6" id="KW-0547">Nucleotide-binding</keyword>
<dbReference type="InterPro" id="IPR000719">
    <property type="entry name" value="Prot_kinase_dom"/>
</dbReference>
<evidence type="ECO:0000256" key="3">
    <source>
        <dbReference type="ARBA" id="ARBA00022741"/>
    </source>
</evidence>
<feature type="domain" description="Protein kinase" evidence="8">
    <location>
        <begin position="22"/>
        <end position="278"/>
    </location>
</feature>
<dbReference type="Pfam" id="PF00069">
    <property type="entry name" value="Pkinase"/>
    <property type="match status" value="1"/>
</dbReference>
<name>A0ABR2L1B0_9EUKA</name>
<dbReference type="PANTHER" id="PTHR24345">
    <property type="entry name" value="SERINE/THREONINE-PROTEIN KINASE PLK"/>
    <property type="match status" value="1"/>
</dbReference>
<dbReference type="Proteomes" id="UP001470230">
    <property type="component" value="Unassembled WGS sequence"/>
</dbReference>
<dbReference type="InterPro" id="IPR011009">
    <property type="entry name" value="Kinase-like_dom_sf"/>
</dbReference>
<keyword evidence="11" id="KW-1185">Reference proteome</keyword>
<keyword evidence="4 7" id="KW-0418">Kinase</keyword>
<organism evidence="10 11">
    <name type="scientific">Tritrichomonas musculus</name>
    <dbReference type="NCBI Taxonomy" id="1915356"/>
    <lineage>
        <taxon>Eukaryota</taxon>
        <taxon>Metamonada</taxon>
        <taxon>Parabasalia</taxon>
        <taxon>Tritrichomonadida</taxon>
        <taxon>Tritrichomonadidae</taxon>
        <taxon>Tritrichomonas</taxon>
    </lineage>
</organism>
<dbReference type="PROSITE" id="PS50011">
    <property type="entry name" value="PROTEIN_KINASE_DOM"/>
    <property type="match status" value="1"/>
</dbReference>
<feature type="binding site" evidence="6">
    <location>
        <position position="51"/>
    </location>
    <ligand>
        <name>ATP</name>
        <dbReference type="ChEBI" id="CHEBI:30616"/>
    </ligand>
</feature>
<dbReference type="EC" id="2.7.11.21" evidence="7"/>
<sequence length="533" mass="62239">MSQRRVHSKIIYKGDDGANKVFLCHEKLGNGGFAVVRRVTEQSTKKVYAMKIISKKRHSASKSKLFMKEIENEIQIQKKLNHLNIVRSKMSFSDDLNQYILLEYCPGKSVWDYLNKSKNGRLNESETRKILKDVIQGLVYLHDQNIIHHDLKLENFLIGADGKVKIADFGLSTLLESKYDKICSYCGTPCYMSPEIIENENHGFEVDIWAIGVCAFIMLTGEQPFGKEGICEQIKKCDYCFPFGIQLSYEARDFIMSILRIDPERRPKAKDLLNHPFLKKKDYSKQIPSPIPNRKNQSNNCFDGVQILDENENPLKILDKNYINHIQQENCQIDINTKKISDTSKPYITKFGFCNEGMGYLLRNGIVGVCFNDCSRMVMDPNEEFIQYYKYYNSNKEVIDLDDSLDQDQKIKLQSKIALVKKFSRRFKKNKYLYKLENEIYDLYNPLYNVKYFVKKNDAILFQMSTKDIQVDFIDQRKLIIFWNIKKMCLFKGVDEKFNLINLKDMTAMDPNCEENIKYKVAKELLMSLSAKM</sequence>
<dbReference type="PANTHER" id="PTHR24345:SF0">
    <property type="entry name" value="CELL CYCLE SERINE_THREONINE-PROTEIN KINASE CDC5_MSD2"/>
    <property type="match status" value="1"/>
</dbReference>
<evidence type="ECO:0000313" key="10">
    <source>
        <dbReference type="EMBL" id="KAK8897088.1"/>
    </source>
</evidence>
<evidence type="ECO:0000259" key="8">
    <source>
        <dbReference type="PROSITE" id="PS50011"/>
    </source>
</evidence>
<evidence type="ECO:0000259" key="9">
    <source>
        <dbReference type="PROSITE" id="PS50078"/>
    </source>
</evidence>
<protein>
    <recommendedName>
        <fullName evidence="7">Serine/threonine-protein kinase PLK</fullName>
        <ecNumber evidence="7">2.7.11.21</ecNumber>
    </recommendedName>
    <alternativeName>
        <fullName evidence="7">Polo-like kinase</fullName>
    </alternativeName>
</protein>
<dbReference type="SUPFAM" id="SSF82615">
    <property type="entry name" value="Polo-box domain"/>
    <property type="match status" value="2"/>
</dbReference>
<dbReference type="InterPro" id="IPR008271">
    <property type="entry name" value="Ser/Thr_kinase_AS"/>
</dbReference>
<evidence type="ECO:0000256" key="5">
    <source>
        <dbReference type="ARBA" id="ARBA00022840"/>
    </source>
</evidence>
<evidence type="ECO:0000256" key="1">
    <source>
        <dbReference type="ARBA" id="ARBA00022527"/>
    </source>
</evidence>
<dbReference type="InterPro" id="IPR036947">
    <property type="entry name" value="POLO_box_dom_sf"/>
</dbReference>
<dbReference type="PROSITE" id="PS00108">
    <property type="entry name" value="PROTEIN_KINASE_ST"/>
    <property type="match status" value="1"/>
</dbReference>
<evidence type="ECO:0000256" key="4">
    <source>
        <dbReference type="ARBA" id="ARBA00022777"/>
    </source>
</evidence>
<comment type="caution">
    <text evidence="10">The sequence shown here is derived from an EMBL/GenBank/DDBJ whole genome shotgun (WGS) entry which is preliminary data.</text>
</comment>
<dbReference type="InterPro" id="IPR000959">
    <property type="entry name" value="POLO_box_dom"/>
</dbReference>
<dbReference type="EMBL" id="JAPFFF010000002">
    <property type="protein sequence ID" value="KAK8897088.1"/>
    <property type="molecule type" value="Genomic_DNA"/>
</dbReference>
<dbReference type="PROSITE" id="PS50078">
    <property type="entry name" value="POLO_BOX"/>
    <property type="match status" value="1"/>
</dbReference>
<dbReference type="SMART" id="SM00220">
    <property type="entry name" value="S_TKc"/>
    <property type="match status" value="1"/>
</dbReference>
<accession>A0ABR2L1B0</accession>
<dbReference type="PROSITE" id="PS00107">
    <property type="entry name" value="PROTEIN_KINASE_ATP"/>
    <property type="match status" value="1"/>
</dbReference>
<keyword evidence="1 7" id="KW-0723">Serine/threonine-protein kinase</keyword>
<keyword evidence="5 6" id="KW-0067">ATP-binding</keyword>
<comment type="similarity">
    <text evidence="7">Belongs to the protein kinase superfamily. Ser/Thr protein kinase family. CDC5/Polo subfamily.</text>
</comment>
<dbReference type="InterPro" id="IPR033701">
    <property type="entry name" value="POLO_box_1"/>
</dbReference>
<feature type="domain" description="POLO box" evidence="9">
    <location>
        <begin position="347"/>
        <end position="429"/>
    </location>
</feature>
<comment type="catalytic activity">
    <reaction evidence="7">
        <text>L-threonyl-[protein] + ATP = O-phospho-L-threonyl-[protein] + ADP + H(+)</text>
        <dbReference type="Rhea" id="RHEA:46608"/>
        <dbReference type="Rhea" id="RHEA-COMP:11060"/>
        <dbReference type="Rhea" id="RHEA-COMP:11605"/>
        <dbReference type="ChEBI" id="CHEBI:15378"/>
        <dbReference type="ChEBI" id="CHEBI:30013"/>
        <dbReference type="ChEBI" id="CHEBI:30616"/>
        <dbReference type="ChEBI" id="CHEBI:61977"/>
        <dbReference type="ChEBI" id="CHEBI:456216"/>
        <dbReference type="EC" id="2.7.11.21"/>
    </reaction>
</comment>
<dbReference type="SUPFAM" id="SSF56112">
    <property type="entry name" value="Protein kinase-like (PK-like)"/>
    <property type="match status" value="1"/>
</dbReference>
<gene>
    <name evidence="10" type="ORF">M9Y10_015022</name>
</gene>
<dbReference type="Gene3D" id="3.30.1120.30">
    <property type="entry name" value="POLO box domain"/>
    <property type="match status" value="2"/>
</dbReference>
<dbReference type="Gene3D" id="1.10.510.10">
    <property type="entry name" value="Transferase(Phosphotransferase) domain 1"/>
    <property type="match status" value="1"/>
</dbReference>
<evidence type="ECO:0000256" key="6">
    <source>
        <dbReference type="PROSITE-ProRule" id="PRU10141"/>
    </source>
</evidence>
<dbReference type="CDD" id="cd13118">
    <property type="entry name" value="POLO_box_1"/>
    <property type="match status" value="1"/>
</dbReference>
<evidence type="ECO:0000256" key="2">
    <source>
        <dbReference type="ARBA" id="ARBA00022679"/>
    </source>
</evidence>
<dbReference type="Pfam" id="PF00659">
    <property type="entry name" value="POLO_box"/>
    <property type="match status" value="1"/>
</dbReference>
<evidence type="ECO:0000313" key="11">
    <source>
        <dbReference type="Proteomes" id="UP001470230"/>
    </source>
</evidence>
<evidence type="ECO:0000256" key="7">
    <source>
        <dbReference type="RuleBase" id="RU361162"/>
    </source>
</evidence>
<dbReference type="InterPro" id="IPR017441">
    <property type="entry name" value="Protein_kinase_ATP_BS"/>
</dbReference>
<reference evidence="10 11" key="1">
    <citation type="submission" date="2024-04" db="EMBL/GenBank/DDBJ databases">
        <title>Tritrichomonas musculus Genome.</title>
        <authorList>
            <person name="Alves-Ferreira E."/>
            <person name="Grigg M."/>
            <person name="Lorenzi H."/>
            <person name="Galac M."/>
        </authorList>
    </citation>
    <scope>NUCLEOTIDE SEQUENCE [LARGE SCALE GENOMIC DNA]</scope>
    <source>
        <strain evidence="10 11">EAF2021</strain>
    </source>
</reference>
<proteinExistence type="inferred from homology"/>
<keyword evidence="2 7" id="KW-0808">Transferase</keyword>